<dbReference type="AlphaFoldDB" id="S4XYA7"/>
<dbReference type="PATRIC" id="fig|1254432.3.peg.4927"/>
<feature type="region of interest" description="Disordered" evidence="1">
    <location>
        <begin position="514"/>
        <end position="535"/>
    </location>
</feature>
<feature type="region of interest" description="Disordered" evidence="1">
    <location>
        <begin position="71"/>
        <end position="90"/>
    </location>
</feature>
<dbReference type="Proteomes" id="UP000014803">
    <property type="component" value="Chromosome"/>
</dbReference>
<feature type="compositionally biased region" description="Gly residues" evidence="1">
    <location>
        <begin position="277"/>
        <end position="286"/>
    </location>
</feature>
<feature type="compositionally biased region" description="Gly residues" evidence="1">
    <location>
        <begin position="445"/>
        <end position="463"/>
    </location>
</feature>
<dbReference type="KEGG" id="scu:SCE1572_21805"/>
<feature type="compositionally biased region" description="Gly residues" evidence="1">
    <location>
        <begin position="520"/>
        <end position="535"/>
    </location>
</feature>
<name>S4XYA7_SORCE</name>
<feature type="region of interest" description="Disordered" evidence="1">
    <location>
        <begin position="445"/>
        <end position="494"/>
    </location>
</feature>
<dbReference type="EMBL" id="CP003969">
    <property type="protein sequence ID" value="AGP36895.1"/>
    <property type="molecule type" value="Genomic_DNA"/>
</dbReference>
<evidence type="ECO:0000313" key="2">
    <source>
        <dbReference type="EMBL" id="AGP36895.1"/>
    </source>
</evidence>
<evidence type="ECO:0000256" key="1">
    <source>
        <dbReference type="SAM" id="MobiDB-lite"/>
    </source>
</evidence>
<reference evidence="2 3" key="1">
    <citation type="journal article" date="2013" name="Sci. Rep.">
        <title>Extraordinary expansion of a Sorangium cellulosum genome from an alkaline milieu.</title>
        <authorList>
            <person name="Han K."/>
            <person name="Li Z.F."/>
            <person name="Peng R."/>
            <person name="Zhu L.P."/>
            <person name="Zhou T."/>
            <person name="Wang L.G."/>
            <person name="Li S.G."/>
            <person name="Zhang X.B."/>
            <person name="Hu W."/>
            <person name="Wu Z.H."/>
            <person name="Qin N."/>
            <person name="Li Y.Z."/>
        </authorList>
    </citation>
    <scope>NUCLEOTIDE SEQUENCE [LARGE SCALE GENOMIC DNA]</scope>
    <source>
        <strain evidence="2 3">So0157-2</strain>
    </source>
</reference>
<feature type="compositionally biased region" description="Polar residues" evidence="1">
    <location>
        <begin position="297"/>
        <end position="307"/>
    </location>
</feature>
<dbReference type="STRING" id="1254432.SCE1572_21805"/>
<accession>S4XYA7</accession>
<gene>
    <name evidence="2" type="ORF">SCE1572_21805</name>
</gene>
<evidence type="ECO:0008006" key="4">
    <source>
        <dbReference type="Google" id="ProtNLM"/>
    </source>
</evidence>
<sequence>MSNASPPPSGGAQAEIGAPSRRAARRRRLGIPFLWTLPAASAVVALQLVGCWPLSYSEDCEDDARYCPPAATGTGGNTPDPTCDPDPTQDASTVTERCAVFASAAAASGGDGTKARPYASLAEAIAYANGKRVLACSSGVFEESVTVKAPVEVIGGFDCAADWTWSEQARSALEGPADEVALTLAEDAGGVKVQSFTIRAADATKPGGSSIGVAVADIEAELVRVDVIAGDARDGAPGETSAAALNGASAPADVSHACVIAVYGGLPGKTTCDDGETSGGVGGLGGKPEADEGRGQNGQTGTPQVDPSTEDGVGGVGHGQSGASTDCRSGEPGARGAAGGAGTGGSDTTLQLASIVGGDGGKGVNGSRGQGGGGGGGAKAGQFCSLGGGSFTEGAGASGGGGGAGGCGGRGGSGGKAGGSSIAIVSLGTQLALTDVTVAVGKAGNGGAGGDGSPGGAGGTGADGGDRVTASGSIEGCPGGKGGAGGDGGPGGGGRGGHAVGIAYKVTPSAAPAEVPFEGGPAGGGGRSGFGGGDSNAGAPGVSGACWDFATNTSCAAQ</sequence>
<dbReference type="HOGENOM" id="CLU_036811_0_0_7"/>
<feature type="region of interest" description="Disordered" evidence="1">
    <location>
        <begin position="274"/>
        <end position="349"/>
    </location>
</feature>
<evidence type="ECO:0000313" key="3">
    <source>
        <dbReference type="Proteomes" id="UP000014803"/>
    </source>
</evidence>
<proteinExistence type="predicted"/>
<feature type="compositionally biased region" description="Gly residues" evidence="1">
    <location>
        <begin position="336"/>
        <end position="345"/>
    </location>
</feature>
<protein>
    <recommendedName>
        <fullName evidence="4">PGRS family protein</fullName>
    </recommendedName>
</protein>
<organism evidence="2 3">
    <name type="scientific">Sorangium cellulosum So0157-2</name>
    <dbReference type="NCBI Taxonomy" id="1254432"/>
    <lineage>
        <taxon>Bacteria</taxon>
        <taxon>Pseudomonadati</taxon>
        <taxon>Myxococcota</taxon>
        <taxon>Polyangia</taxon>
        <taxon>Polyangiales</taxon>
        <taxon>Polyangiaceae</taxon>
        <taxon>Sorangium</taxon>
    </lineage>
</organism>
<feature type="compositionally biased region" description="Gly residues" evidence="1">
    <location>
        <begin position="477"/>
        <end position="494"/>
    </location>
</feature>
<feature type="region of interest" description="Disordered" evidence="1">
    <location>
        <begin position="1"/>
        <end position="21"/>
    </location>
</feature>